<dbReference type="PANTHER" id="PTHR47843:SF2">
    <property type="entry name" value="BTB DOMAIN-CONTAINING PROTEIN"/>
    <property type="match status" value="1"/>
</dbReference>
<protein>
    <recommendedName>
        <fullName evidence="1">BTB domain-containing protein</fullName>
    </recommendedName>
</protein>
<feature type="domain" description="BTB" evidence="1">
    <location>
        <begin position="22"/>
        <end position="93"/>
    </location>
</feature>
<name>A0A6A5WIR4_9PLEO</name>
<dbReference type="EMBL" id="ML977586">
    <property type="protein sequence ID" value="KAF2000824.1"/>
    <property type="molecule type" value="Genomic_DNA"/>
</dbReference>
<evidence type="ECO:0000313" key="3">
    <source>
        <dbReference type="Proteomes" id="UP000799779"/>
    </source>
</evidence>
<dbReference type="InterPro" id="IPR011333">
    <property type="entry name" value="SKP1/BTB/POZ_sf"/>
</dbReference>
<dbReference type="Proteomes" id="UP000799779">
    <property type="component" value="Unassembled WGS sequence"/>
</dbReference>
<gene>
    <name evidence="2" type="ORF">P154DRAFT_575535</name>
</gene>
<proteinExistence type="predicted"/>
<dbReference type="Pfam" id="PF00651">
    <property type="entry name" value="BTB"/>
    <property type="match status" value="1"/>
</dbReference>
<dbReference type="InterPro" id="IPR000210">
    <property type="entry name" value="BTB/POZ_dom"/>
</dbReference>
<dbReference type="AlphaFoldDB" id="A0A6A5WIR4"/>
<evidence type="ECO:0000259" key="1">
    <source>
        <dbReference type="PROSITE" id="PS50097"/>
    </source>
</evidence>
<sequence length="228" mass="25420">MASSSTSPGLDAPGLFNNPALSDIKLIQVWKGQKKEYHAHRQILAGQSQYFRNAFAGNFKEATATEITLHDDDPELFEILLKFVYTAVYDTKAIETYSSMQFKALKETSRSLSNCTIDSMVGLAILSDKYDFSRINEHIALHFSNFFVGVSSWGQEACWKRAVTGYFSAIPRHNTPFGLAIAGVALEEIRGKESWESGKKLIKEFGAFGADLGFVACEQQSLYAFTRK</sequence>
<dbReference type="PROSITE" id="PS50097">
    <property type="entry name" value="BTB"/>
    <property type="match status" value="1"/>
</dbReference>
<dbReference type="Gene3D" id="3.30.710.10">
    <property type="entry name" value="Potassium Channel Kv1.1, Chain A"/>
    <property type="match status" value="1"/>
</dbReference>
<dbReference type="PANTHER" id="PTHR47843">
    <property type="entry name" value="BTB DOMAIN-CONTAINING PROTEIN-RELATED"/>
    <property type="match status" value="1"/>
</dbReference>
<keyword evidence="3" id="KW-1185">Reference proteome</keyword>
<accession>A0A6A5WIR4</accession>
<dbReference type="SUPFAM" id="SSF54695">
    <property type="entry name" value="POZ domain"/>
    <property type="match status" value="1"/>
</dbReference>
<dbReference type="OrthoDB" id="6359816at2759"/>
<evidence type="ECO:0000313" key="2">
    <source>
        <dbReference type="EMBL" id="KAF2000824.1"/>
    </source>
</evidence>
<organism evidence="2 3">
    <name type="scientific">Amniculicola lignicola CBS 123094</name>
    <dbReference type="NCBI Taxonomy" id="1392246"/>
    <lineage>
        <taxon>Eukaryota</taxon>
        <taxon>Fungi</taxon>
        <taxon>Dikarya</taxon>
        <taxon>Ascomycota</taxon>
        <taxon>Pezizomycotina</taxon>
        <taxon>Dothideomycetes</taxon>
        <taxon>Pleosporomycetidae</taxon>
        <taxon>Pleosporales</taxon>
        <taxon>Amniculicolaceae</taxon>
        <taxon>Amniculicola</taxon>
    </lineage>
</organism>
<reference evidence="2" key="1">
    <citation type="journal article" date="2020" name="Stud. Mycol.">
        <title>101 Dothideomycetes genomes: a test case for predicting lifestyles and emergence of pathogens.</title>
        <authorList>
            <person name="Haridas S."/>
            <person name="Albert R."/>
            <person name="Binder M."/>
            <person name="Bloem J."/>
            <person name="Labutti K."/>
            <person name="Salamov A."/>
            <person name="Andreopoulos B."/>
            <person name="Baker S."/>
            <person name="Barry K."/>
            <person name="Bills G."/>
            <person name="Bluhm B."/>
            <person name="Cannon C."/>
            <person name="Castanera R."/>
            <person name="Culley D."/>
            <person name="Daum C."/>
            <person name="Ezra D."/>
            <person name="Gonzalez J."/>
            <person name="Henrissat B."/>
            <person name="Kuo A."/>
            <person name="Liang C."/>
            <person name="Lipzen A."/>
            <person name="Lutzoni F."/>
            <person name="Magnuson J."/>
            <person name="Mondo S."/>
            <person name="Nolan M."/>
            <person name="Ohm R."/>
            <person name="Pangilinan J."/>
            <person name="Park H.-J."/>
            <person name="Ramirez L."/>
            <person name="Alfaro M."/>
            <person name="Sun H."/>
            <person name="Tritt A."/>
            <person name="Yoshinaga Y."/>
            <person name="Zwiers L.-H."/>
            <person name="Turgeon B."/>
            <person name="Goodwin S."/>
            <person name="Spatafora J."/>
            <person name="Crous P."/>
            <person name="Grigoriev I."/>
        </authorList>
    </citation>
    <scope>NUCLEOTIDE SEQUENCE</scope>
    <source>
        <strain evidence="2">CBS 123094</strain>
    </source>
</reference>